<proteinExistence type="predicted"/>
<dbReference type="GeneID" id="5890350"/>
<reference evidence="2 3" key="1">
    <citation type="journal article" date="2008" name="Nature">
        <title>The genome of the choanoflagellate Monosiga brevicollis and the origin of metazoans.</title>
        <authorList>
            <consortium name="JGI Sequencing"/>
            <person name="King N."/>
            <person name="Westbrook M.J."/>
            <person name="Young S.L."/>
            <person name="Kuo A."/>
            <person name="Abedin M."/>
            <person name="Chapman J."/>
            <person name="Fairclough S."/>
            <person name="Hellsten U."/>
            <person name="Isogai Y."/>
            <person name="Letunic I."/>
            <person name="Marr M."/>
            <person name="Pincus D."/>
            <person name="Putnam N."/>
            <person name="Rokas A."/>
            <person name="Wright K.J."/>
            <person name="Zuzow R."/>
            <person name="Dirks W."/>
            <person name="Good M."/>
            <person name="Goodstein D."/>
            <person name="Lemons D."/>
            <person name="Li W."/>
            <person name="Lyons J.B."/>
            <person name="Morris A."/>
            <person name="Nichols S."/>
            <person name="Richter D.J."/>
            <person name="Salamov A."/>
            <person name="Bork P."/>
            <person name="Lim W.A."/>
            <person name="Manning G."/>
            <person name="Miller W.T."/>
            <person name="McGinnis W."/>
            <person name="Shapiro H."/>
            <person name="Tjian R."/>
            <person name="Grigoriev I.V."/>
            <person name="Rokhsar D."/>
        </authorList>
    </citation>
    <scope>NUCLEOTIDE SEQUENCE [LARGE SCALE GENOMIC DNA]</scope>
    <source>
        <strain evidence="3">MX1 / ATCC 50154</strain>
    </source>
</reference>
<feature type="compositionally biased region" description="Basic residues" evidence="1">
    <location>
        <begin position="66"/>
        <end position="77"/>
    </location>
</feature>
<dbReference type="EMBL" id="CH991548">
    <property type="protein sequence ID" value="EDQ90079.1"/>
    <property type="molecule type" value="Genomic_DNA"/>
</dbReference>
<accession>A9UWP2</accession>
<evidence type="ECO:0000256" key="1">
    <source>
        <dbReference type="SAM" id="MobiDB-lite"/>
    </source>
</evidence>
<sequence>MVWAEPVRAIDGSKRSPLLPLAVEVVKNGATVACVTVPVGRQGSEGDHVPTGKLLFEARKGTRAGQVKRHHSHRRVYQKNEPITPNEHDREDADPTTENHTPTSTGPG</sequence>
<evidence type="ECO:0000313" key="3">
    <source>
        <dbReference type="Proteomes" id="UP000001357"/>
    </source>
</evidence>
<feature type="compositionally biased region" description="Polar residues" evidence="1">
    <location>
        <begin position="96"/>
        <end position="108"/>
    </location>
</feature>
<name>A9UWP2_MONBE</name>
<protein>
    <submittedName>
        <fullName evidence="2">Uncharacterized protein</fullName>
    </submittedName>
</protein>
<dbReference type="AlphaFoldDB" id="A9UWP2"/>
<dbReference type="Proteomes" id="UP000001357">
    <property type="component" value="Unassembled WGS sequence"/>
</dbReference>
<keyword evidence="3" id="KW-1185">Reference proteome</keyword>
<dbReference type="KEGG" id="mbr:MONBRDRAFT_7344"/>
<feature type="region of interest" description="Disordered" evidence="1">
    <location>
        <begin position="60"/>
        <end position="108"/>
    </location>
</feature>
<dbReference type="RefSeq" id="XP_001744846.1">
    <property type="nucleotide sequence ID" value="XM_001744794.1"/>
</dbReference>
<evidence type="ECO:0000313" key="2">
    <source>
        <dbReference type="EMBL" id="EDQ90079.1"/>
    </source>
</evidence>
<organism evidence="2 3">
    <name type="scientific">Monosiga brevicollis</name>
    <name type="common">Choanoflagellate</name>
    <dbReference type="NCBI Taxonomy" id="81824"/>
    <lineage>
        <taxon>Eukaryota</taxon>
        <taxon>Choanoflagellata</taxon>
        <taxon>Craspedida</taxon>
        <taxon>Salpingoecidae</taxon>
        <taxon>Monosiga</taxon>
    </lineage>
</organism>
<gene>
    <name evidence="2" type="ORF">MONBRDRAFT_7344</name>
</gene>
<dbReference type="InParanoid" id="A9UWP2"/>